<accession>A0A239LBU9</accession>
<feature type="compositionally biased region" description="Basic and acidic residues" evidence="5">
    <location>
        <begin position="10"/>
        <end position="23"/>
    </location>
</feature>
<proteinExistence type="inferred from homology"/>
<feature type="binding site" evidence="3">
    <location>
        <position position="196"/>
    </location>
    <ligand>
        <name>Cu cation</name>
        <dbReference type="ChEBI" id="CHEBI:23378"/>
    </ligand>
</feature>
<organism evidence="8 11">
    <name type="scientific">Pseudomonas delhiensis</name>
    <dbReference type="NCBI Taxonomy" id="366289"/>
    <lineage>
        <taxon>Bacteria</taxon>
        <taxon>Pseudomonadati</taxon>
        <taxon>Pseudomonadota</taxon>
        <taxon>Gammaproteobacteria</taxon>
        <taxon>Pseudomonadales</taxon>
        <taxon>Pseudomonadaceae</taxon>
        <taxon>Pseudomonas</taxon>
    </lineage>
</organism>
<evidence type="ECO:0000256" key="5">
    <source>
        <dbReference type="SAM" id="MobiDB-lite"/>
    </source>
</evidence>
<keyword evidence="6" id="KW-1133">Transmembrane helix</keyword>
<evidence type="ECO:0000259" key="7">
    <source>
        <dbReference type="PROSITE" id="PS51352"/>
    </source>
</evidence>
<name>A0A239LBU9_9PSED</name>
<sequence>MTANGYTPYVHERPSTAPDHENPMSRVNKTVLILVAIVAVILGLTVQKVLTEKHRLDPAALLDAGIVLLPQSREVPALTFQDQDGKPFDTASLKGRWSLLFFGYTFCPDVCPTTLAQLRELQGKLAPEAREKLQVVFVSVDPHRDTPARLKEYLGFFNAGFQGLVGSDEAIQKLANAMSIPYIPADTSKPNYTVDHSGNLVVIGPDGTQHGFIRAPLNNAKLAEQLPKVLADQG</sequence>
<feature type="transmembrane region" description="Helical" evidence="6">
    <location>
        <begin position="31"/>
        <end position="50"/>
    </location>
</feature>
<dbReference type="EMBL" id="FZPC01000019">
    <property type="protein sequence ID" value="SNT27785.1"/>
    <property type="molecule type" value="Genomic_DNA"/>
</dbReference>
<comment type="similarity">
    <text evidence="1">Belongs to the SCO1/2 family.</text>
</comment>
<gene>
    <name evidence="8" type="ORF">SAMN05216189_102330</name>
    <name evidence="9" type="ORF">SAMN06295949_119120</name>
</gene>
<evidence type="ECO:0000256" key="2">
    <source>
        <dbReference type="ARBA" id="ARBA00023008"/>
    </source>
</evidence>
<dbReference type="Gene3D" id="3.40.30.10">
    <property type="entry name" value="Glutaredoxin"/>
    <property type="match status" value="1"/>
</dbReference>
<dbReference type="AlphaFoldDB" id="A0A239LBU9"/>
<keyword evidence="6" id="KW-0812">Transmembrane</keyword>
<dbReference type="PANTHER" id="PTHR12151:SF25">
    <property type="entry name" value="LINALOOL DEHYDRATASE_ISOMERASE DOMAIN-CONTAINING PROTEIN"/>
    <property type="match status" value="1"/>
</dbReference>
<keyword evidence="10" id="KW-1185">Reference proteome</keyword>
<feature type="disulfide bond" description="Redox-active" evidence="4">
    <location>
        <begin position="107"/>
        <end position="111"/>
    </location>
</feature>
<protein>
    <submittedName>
        <fullName evidence="8">Protein SCO1/2</fullName>
    </submittedName>
</protein>
<evidence type="ECO:0000256" key="1">
    <source>
        <dbReference type="ARBA" id="ARBA00010996"/>
    </source>
</evidence>
<evidence type="ECO:0000256" key="6">
    <source>
        <dbReference type="SAM" id="Phobius"/>
    </source>
</evidence>
<dbReference type="GO" id="GO:0046872">
    <property type="term" value="F:metal ion binding"/>
    <property type="evidence" value="ECO:0007669"/>
    <property type="project" value="UniProtKB-KW"/>
</dbReference>
<keyword evidence="6" id="KW-0472">Membrane</keyword>
<evidence type="ECO:0000256" key="3">
    <source>
        <dbReference type="PIRSR" id="PIRSR603782-1"/>
    </source>
</evidence>
<feature type="binding site" evidence="3">
    <location>
        <position position="111"/>
    </location>
    <ligand>
        <name>Cu cation</name>
        <dbReference type="ChEBI" id="CHEBI:23378"/>
    </ligand>
</feature>
<keyword evidence="2 3" id="KW-0186">Copper</keyword>
<dbReference type="EMBL" id="FNEC01000023">
    <property type="protein sequence ID" value="SDJ79585.1"/>
    <property type="molecule type" value="Genomic_DNA"/>
</dbReference>
<evidence type="ECO:0000256" key="4">
    <source>
        <dbReference type="PIRSR" id="PIRSR603782-2"/>
    </source>
</evidence>
<evidence type="ECO:0000313" key="9">
    <source>
        <dbReference type="EMBL" id="SNT27785.1"/>
    </source>
</evidence>
<dbReference type="SUPFAM" id="SSF52833">
    <property type="entry name" value="Thioredoxin-like"/>
    <property type="match status" value="1"/>
</dbReference>
<reference evidence="9 10" key="2">
    <citation type="submission" date="2017-06" db="EMBL/GenBank/DDBJ databases">
        <authorList>
            <person name="Varghese N."/>
            <person name="Submissions S."/>
        </authorList>
    </citation>
    <scope>NUCLEOTIDE SEQUENCE [LARGE SCALE GENOMIC DNA]</scope>
    <source>
        <strain evidence="9 10">RLD-1</strain>
    </source>
</reference>
<feature type="region of interest" description="Disordered" evidence="5">
    <location>
        <begin position="1"/>
        <end position="23"/>
    </location>
</feature>
<dbReference type="InterPro" id="IPR003782">
    <property type="entry name" value="SCO1/SenC"/>
</dbReference>
<evidence type="ECO:0000313" key="8">
    <source>
        <dbReference type="EMBL" id="SDJ79585.1"/>
    </source>
</evidence>
<reference evidence="8 11" key="1">
    <citation type="submission" date="2016-10" db="EMBL/GenBank/DDBJ databases">
        <authorList>
            <person name="de Groot N.N."/>
        </authorList>
    </citation>
    <scope>NUCLEOTIDE SEQUENCE [LARGE SCALE GENOMIC DNA]</scope>
    <source>
        <strain evidence="8 11">CCM 7361</strain>
    </source>
</reference>
<dbReference type="Proteomes" id="UP000198309">
    <property type="component" value="Unassembled WGS sequence"/>
</dbReference>
<feature type="binding site" evidence="3">
    <location>
        <position position="107"/>
    </location>
    <ligand>
        <name>Cu cation</name>
        <dbReference type="ChEBI" id="CHEBI:23378"/>
    </ligand>
</feature>
<dbReference type="InterPro" id="IPR036249">
    <property type="entry name" value="Thioredoxin-like_sf"/>
</dbReference>
<evidence type="ECO:0000313" key="11">
    <source>
        <dbReference type="Proteomes" id="UP000199693"/>
    </source>
</evidence>
<keyword evidence="3" id="KW-0479">Metal-binding</keyword>
<dbReference type="Proteomes" id="UP000199693">
    <property type="component" value="Unassembled WGS sequence"/>
</dbReference>
<dbReference type="CDD" id="cd02968">
    <property type="entry name" value="SCO"/>
    <property type="match status" value="1"/>
</dbReference>
<keyword evidence="4" id="KW-1015">Disulfide bond</keyword>
<dbReference type="Pfam" id="PF02630">
    <property type="entry name" value="SCO1-SenC"/>
    <property type="match status" value="1"/>
</dbReference>
<dbReference type="PANTHER" id="PTHR12151">
    <property type="entry name" value="ELECTRON TRANSPORT PROTIN SCO1/SENC FAMILY MEMBER"/>
    <property type="match status" value="1"/>
</dbReference>
<dbReference type="InterPro" id="IPR013766">
    <property type="entry name" value="Thioredoxin_domain"/>
</dbReference>
<feature type="domain" description="Thioredoxin" evidence="7">
    <location>
        <begin position="69"/>
        <end position="234"/>
    </location>
</feature>
<dbReference type="PROSITE" id="PS51352">
    <property type="entry name" value="THIOREDOXIN_2"/>
    <property type="match status" value="1"/>
</dbReference>
<evidence type="ECO:0000313" key="10">
    <source>
        <dbReference type="Proteomes" id="UP000198309"/>
    </source>
</evidence>